<dbReference type="PANTHER" id="PTHR14905:SF7">
    <property type="entry name" value="VON WILLEBRAND FACTOR A DOMAIN-CONTAINING PROTEIN 7"/>
    <property type="match status" value="1"/>
</dbReference>
<evidence type="ECO:0000256" key="3">
    <source>
        <dbReference type="ARBA" id="ARBA00022729"/>
    </source>
</evidence>
<organism evidence="7 8">
    <name type="scientific">Araneus ventricosus</name>
    <name type="common">Orbweaver spider</name>
    <name type="synonym">Epeira ventricosa</name>
    <dbReference type="NCBI Taxonomy" id="182803"/>
    <lineage>
        <taxon>Eukaryota</taxon>
        <taxon>Metazoa</taxon>
        <taxon>Ecdysozoa</taxon>
        <taxon>Arthropoda</taxon>
        <taxon>Chelicerata</taxon>
        <taxon>Arachnida</taxon>
        <taxon>Araneae</taxon>
        <taxon>Araneomorphae</taxon>
        <taxon>Entelegynae</taxon>
        <taxon>Araneoidea</taxon>
        <taxon>Araneidae</taxon>
        <taxon>Araneus</taxon>
    </lineage>
</organism>
<dbReference type="InterPro" id="IPR056861">
    <property type="entry name" value="HMCN1-like_VWA"/>
</dbReference>
<dbReference type="EMBL" id="BGPR01066477">
    <property type="protein sequence ID" value="GBO41016.1"/>
    <property type="molecule type" value="Genomic_DNA"/>
</dbReference>
<reference evidence="7 8" key="1">
    <citation type="journal article" date="2019" name="Sci. Rep.">
        <title>Orb-weaving spider Araneus ventricosus genome elucidates the spidroin gene catalogue.</title>
        <authorList>
            <person name="Kono N."/>
            <person name="Nakamura H."/>
            <person name="Ohtoshi R."/>
            <person name="Moran D.A.P."/>
            <person name="Shinohara A."/>
            <person name="Yoshida Y."/>
            <person name="Fujiwara M."/>
            <person name="Mori M."/>
            <person name="Tomita M."/>
            <person name="Arakawa K."/>
        </authorList>
    </citation>
    <scope>NUCLEOTIDE SEQUENCE [LARGE SCALE GENOMIC DNA]</scope>
</reference>
<proteinExistence type="predicted"/>
<evidence type="ECO:0000256" key="2">
    <source>
        <dbReference type="ARBA" id="ARBA00022525"/>
    </source>
</evidence>
<evidence type="ECO:0000313" key="8">
    <source>
        <dbReference type="Proteomes" id="UP000499080"/>
    </source>
</evidence>
<feature type="domain" description="Hemicentin/VWA7 galactose-binding" evidence="5">
    <location>
        <begin position="92"/>
        <end position="187"/>
    </location>
</feature>
<comment type="caution">
    <text evidence="7">The sequence shown here is derived from an EMBL/GenBank/DDBJ whole genome shotgun (WGS) entry which is preliminary data.</text>
</comment>
<dbReference type="Proteomes" id="UP000499080">
    <property type="component" value="Unassembled WGS sequence"/>
</dbReference>
<feature type="non-terminal residue" evidence="7">
    <location>
        <position position="1"/>
    </location>
</feature>
<keyword evidence="2" id="KW-0964">Secreted</keyword>
<keyword evidence="8" id="KW-1185">Reference proteome</keyword>
<comment type="subcellular location">
    <subcellularLocation>
        <location evidence="1">Secreted</location>
    </subcellularLocation>
</comment>
<dbReference type="Pfam" id="PF25106">
    <property type="entry name" value="VWA_4"/>
    <property type="match status" value="1"/>
</dbReference>
<dbReference type="PANTHER" id="PTHR14905">
    <property type="entry name" value="NG37"/>
    <property type="match status" value="1"/>
</dbReference>
<dbReference type="InterPro" id="IPR036465">
    <property type="entry name" value="vWFA_dom_sf"/>
</dbReference>
<dbReference type="Pfam" id="PF23560">
    <property type="entry name" value="GBD_Hemicentin"/>
    <property type="match status" value="1"/>
</dbReference>
<dbReference type="GO" id="GO:0032991">
    <property type="term" value="C:protein-containing complex"/>
    <property type="evidence" value="ECO:0007669"/>
    <property type="project" value="UniProtKB-ARBA"/>
</dbReference>
<name>A0A4Y2WW02_ARAVE</name>
<gene>
    <name evidence="7" type="primary">Hmcn1_7</name>
    <name evidence="7" type="ORF">AVEN_105827_1</name>
</gene>
<evidence type="ECO:0000259" key="5">
    <source>
        <dbReference type="Pfam" id="PF23560"/>
    </source>
</evidence>
<protein>
    <submittedName>
        <fullName evidence="7">Hemicentin-1</fullName>
    </submittedName>
</protein>
<dbReference type="SUPFAM" id="SSF53300">
    <property type="entry name" value="vWA-like"/>
    <property type="match status" value="1"/>
</dbReference>
<dbReference type="AlphaFoldDB" id="A0A4Y2WW02"/>
<evidence type="ECO:0000259" key="6">
    <source>
        <dbReference type="Pfam" id="PF25106"/>
    </source>
</evidence>
<sequence length="317" mass="35362">ALEVSLPSSHIYVFTDASSKDYYLLNDVLKLIQRKQSQIVFVMTGDCGNHSHPGYQAYERIASTSSGQVFHLMKSDVDEVLNFVRVSLQARKVNLFAVDRKAGDLKEFEFDVDGSLREFTVSVSGESPVVTVINSKGEVIDQSKGLFELLNHKNISIVNIKDPEPGRWKLRVNSGGAHTIRATGLSKIDFLHGFSRQPTENLKETYHRPLKGAPTYLLVNATDLPEPATFKNVKIIDLEGNSLQNIPLHRFPGSNLFNATKFFPPDEYFYLKVAGSDEHGYPIERMTSTAISAQLPGRIVSFFGSFPLAGRKRKIAK</sequence>
<evidence type="ECO:0000313" key="7">
    <source>
        <dbReference type="EMBL" id="GBO41016.1"/>
    </source>
</evidence>
<feature type="domain" description="Hemicentin-1-like von Willebrand factor A" evidence="6">
    <location>
        <begin position="1"/>
        <end position="74"/>
    </location>
</feature>
<keyword evidence="3" id="KW-0732">Signal</keyword>
<evidence type="ECO:0000256" key="1">
    <source>
        <dbReference type="ARBA" id="ARBA00004613"/>
    </source>
</evidence>
<dbReference type="GO" id="GO:0005576">
    <property type="term" value="C:extracellular region"/>
    <property type="evidence" value="ECO:0007669"/>
    <property type="project" value="UniProtKB-SubCell"/>
</dbReference>
<dbReference type="OrthoDB" id="6508484at2759"/>
<dbReference type="InterPro" id="IPR052577">
    <property type="entry name" value="VWA7"/>
</dbReference>
<dbReference type="InterPro" id="IPR056475">
    <property type="entry name" value="GBD_Hemicentin/VWA7"/>
</dbReference>
<keyword evidence="4" id="KW-0325">Glycoprotein</keyword>
<accession>A0A4Y2WW02</accession>
<evidence type="ECO:0000256" key="4">
    <source>
        <dbReference type="ARBA" id="ARBA00023180"/>
    </source>
</evidence>